<protein>
    <submittedName>
        <fullName evidence="1">DUF2267 domain-containing protein</fullName>
    </submittedName>
</protein>
<dbReference type="Pfam" id="PF10025">
    <property type="entry name" value="DUF2267"/>
    <property type="match status" value="1"/>
</dbReference>
<accession>A0ABW5IZU2</accession>
<evidence type="ECO:0000313" key="1">
    <source>
        <dbReference type="EMBL" id="MFD2518739.1"/>
    </source>
</evidence>
<organism evidence="1 2">
    <name type="scientific">Salinimicrobium flavum</name>
    <dbReference type="NCBI Taxonomy" id="1737065"/>
    <lineage>
        <taxon>Bacteria</taxon>
        <taxon>Pseudomonadati</taxon>
        <taxon>Bacteroidota</taxon>
        <taxon>Flavobacteriia</taxon>
        <taxon>Flavobacteriales</taxon>
        <taxon>Flavobacteriaceae</taxon>
        <taxon>Salinimicrobium</taxon>
    </lineage>
</organism>
<dbReference type="InterPro" id="IPR038282">
    <property type="entry name" value="DUF2267_sf"/>
</dbReference>
<proteinExistence type="predicted"/>
<dbReference type="Proteomes" id="UP001597468">
    <property type="component" value="Unassembled WGS sequence"/>
</dbReference>
<dbReference type="EMBL" id="JBHULT010000010">
    <property type="protein sequence ID" value="MFD2518739.1"/>
    <property type="molecule type" value="Genomic_DNA"/>
</dbReference>
<dbReference type="Gene3D" id="1.10.490.110">
    <property type="entry name" value="Uncharacterized conserved protein DUF2267"/>
    <property type="match status" value="1"/>
</dbReference>
<keyword evidence="2" id="KW-1185">Reference proteome</keyword>
<comment type="caution">
    <text evidence="1">The sequence shown here is derived from an EMBL/GenBank/DDBJ whole genome shotgun (WGS) entry which is preliminary data.</text>
</comment>
<dbReference type="InterPro" id="IPR018727">
    <property type="entry name" value="DUF2267"/>
</dbReference>
<evidence type="ECO:0000313" key="2">
    <source>
        <dbReference type="Proteomes" id="UP001597468"/>
    </source>
</evidence>
<name>A0ABW5IZU2_9FLAO</name>
<sequence length="147" mass="17512">MGSNLHFEKFAKDAHEYLNYLAKELGHPDEKERVLTIWRAVMHTVRDRIHMGESFQLIAPLPMIFKGIYVEDWKFSEKPPKTFSSLEEMKNEVKKVQRQYGEEDFPWNKSTEEIIAITIHSLKRFMHESQLLHLKDQMPKDLKDLVK</sequence>
<reference evidence="2" key="1">
    <citation type="journal article" date="2019" name="Int. J. Syst. Evol. Microbiol.">
        <title>The Global Catalogue of Microorganisms (GCM) 10K type strain sequencing project: providing services to taxonomists for standard genome sequencing and annotation.</title>
        <authorList>
            <consortium name="The Broad Institute Genomics Platform"/>
            <consortium name="The Broad Institute Genome Sequencing Center for Infectious Disease"/>
            <person name="Wu L."/>
            <person name="Ma J."/>
        </authorList>
    </citation>
    <scope>NUCLEOTIDE SEQUENCE [LARGE SCALE GENOMIC DNA]</scope>
    <source>
        <strain evidence="2">KCTC 42585</strain>
    </source>
</reference>
<dbReference type="RefSeq" id="WP_380753399.1">
    <property type="nucleotide sequence ID" value="NZ_JBHULT010000010.1"/>
</dbReference>
<gene>
    <name evidence="1" type="ORF">ACFSTG_12590</name>
</gene>